<dbReference type="RefSeq" id="WP_023571039.1">
    <property type="nucleotide sequence ID" value="NZ_AVBI01000018.1"/>
</dbReference>
<dbReference type="Proteomes" id="UP000319848">
    <property type="component" value="Unassembled WGS sequence"/>
</dbReference>
<protein>
    <recommendedName>
        <fullName evidence="3">DUF5017 domain-containing protein</fullName>
    </recommendedName>
</protein>
<proteinExistence type="predicted"/>
<organism evidence="1 2">
    <name type="scientific">Flavobacterium cauense R2A-7</name>
    <dbReference type="NCBI Taxonomy" id="1341154"/>
    <lineage>
        <taxon>Bacteria</taxon>
        <taxon>Pseudomonadati</taxon>
        <taxon>Bacteroidota</taxon>
        <taxon>Flavobacteriia</taxon>
        <taxon>Flavobacteriales</taxon>
        <taxon>Flavobacteriaceae</taxon>
        <taxon>Flavobacterium</taxon>
    </lineage>
</organism>
<evidence type="ECO:0000313" key="2">
    <source>
        <dbReference type="Proteomes" id="UP000319848"/>
    </source>
</evidence>
<comment type="caution">
    <text evidence="1">The sequence shown here is derived from an EMBL/GenBank/DDBJ whole genome shotgun (WGS) entry which is preliminary data.</text>
</comment>
<evidence type="ECO:0000313" key="1">
    <source>
        <dbReference type="EMBL" id="TWI09281.1"/>
    </source>
</evidence>
<dbReference type="EMBL" id="VLKQ01000012">
    <property type="protein sequence ID" value="TWI09281.1"/>
    <property type="molecule type" value="Genomic_DNA"/>
</dbReference>
<dbReference type="OrthoDB" id="1492759at2"/>
<dbReference type="Gene3D" id="2.60.120.200">
    <property type="match status" value="1"/>
</dbReference>
<keyword evidence="2" id="KW-1185">Reference proteome</keyword>
<gene>
    <name evidence="1" type="ORF">IP98_02442</name>
</gene>
<evidence type="ECO:0008006" key="3">
    <source>
        <dbReference type="Google" id="ProtNLM"/>
    </source>
</evidence>
<name>V6RXU5_9FLAO</name>
<dbReference type="STRING" id="1341154.FCR2A7T_19210"/>
<reference evidence="1 2" key="1">
    <citation type="journal article" date="2015" name="Stand. Genomic Sci.">
        <title>Genomic Encyclopedia of Bacterial and Archaeal Type Strains, Phase III: the genomes of soil and plant-associated and newly described type strains.</title>
        <authorList>
            <person name="Whitman W.B."/>
            <person name="Woyke T."/>
            <person name="Klenk H.P."/>
            <person name="Zhou Y."/>
            <person name="Lilburn T.G."/>
            <person name="Beck B.J."/>
            <person name="De Vos P."/>
            <person name="Vandamme P."/>
            <person name="Eisen J.A."/>
            <person name="Garrity G."/>
            <person name="Hugenholtz P."/>
            <person name="Kyrpides N.C."/>
        </authorList>
    </citation>
    <scope>NUCLEOTIDE SEQUENCE [LARGE SCALE GENOMIC DNA]</scope>
    <source>
        <strain evidence="1 2">CGMCC 1.7270</strain>
    </source>
</reference>
<accession>V6RXU5</accession>
<sequence length="210" mass="23442">MKNILIKPIFILSLTAGLFTSCVKEDDYDIPTVRDPFFREDFQTVTNNTNLDLAGWTNFAEAGTWLWREKTFTSNGVTNGYAEFSAFGSGAAVNKVWLVSPAISMDDYPNEKLTFKVAQHHLDVDSPNNSLQVLISTDYDGTNVTAATWTPLQANIPVKSDPWYEFKISTIDLSAYTGNVHIAFKFTGSGTDLTLDGAYQVDDFFIYNEN</sequence>
<dbReference type="AlphaFoldDB" id="V6RXU5"/>
<dbReference type="PROSITE" id="PS51257">
    <property type="entry name" value="PROKAR_LIPOPROTEIN"/>
    <property type="match status" value="1"/>
</dbReference>